<evidence type="ECO:0000313" key="2">
    <source>
        <dbReference type="EMBL" id="KAF7433445.1"/>
    </source>
</evidence>
<dbReference type="Proteomes" id="UP000623687">
    <property type="component" value="Unassembled WGS sequence"/>
</dbReference>
<proteinExistence type="predicted"/>
<comment type="caution">
    <text evidence="2">The sequence shown here is derived from an EMBL/GenBank/DDBJ whole genome shotgun (WGS) entry which is preliminary data.</text>
</comment>
<dbReference type="PANTHER" id="PTHR33112">
    <property type="entry name" value="DOMAIN PROTEIN, PUTATIVE-RELATED"/>
    <property type="match status" value="1"/>
</dbReference>
<keyword evidence="3" id="KW-1185">Reference proteome</keyword>
<feature type="domain" description="Heterokaryon incompatibility" evidence="1">
    <location>
        <begin position="233"/>
        <end position="434"/>
    </location>
</feature>
<evidence type="ECO:0000313" key="3">
    <source>
        <dbReference type="Proteomes" id="UP000623687"/>
    </source>
</evidence>
<dbReference type="OrthoDB" id="2970098at2759"/>
<dbReference type="EMBL" id="JACETU010000003">
    <property type="protein sequence ID" value="KAF7433445.1"/>
    <property type="molecule type" value="Genomic_DNA"/>
</dbReference>
<name>A0A8H6ZX09_PLEOS</name>
<dbReference type="AlphaFoldDB" id="A0A8H6ZX09"/>
<reference evidence="2" key="1">
    <citation type="submission" date="2019-07" db="EMBL/GenBank/DDBJ databases">
        <authorList>
            <person name="Palmer J.M."/>
        </authorList>
    </citation>
    <scope>NUCLEOTIDE SEQUENCE</scope>
    <source>
        <strain evidence="2">PC9</strain>
    </source>
</reference>
<protein>
    <recommendedName>
        <fullName evidence="1">Heterokaryon incompatibility domain-containing protein</fullName>
    </recommendedName>
</protein>
<organism evidence="2 3">
    <name type="scientific">Pleurotus ostreatus</name>
    <name type="common">Oyster mushroom</name>
    <name type="synonym">White-rot fungus</name>
    <dbReference type="NCBI Taxonomy" id="5322"/>
    <lineage>
        <taxon>Eukaryota</taxon>
        <taxon>Fungi</taxon>
        <taxon>Dikarya</taxon>
        <taxon>Basidiomycota</taxon>
        <taxon>Agaricomycotina</taxon>
        <taxon>Agaricomycetes</taxon>
        <taxon>Agaricomycetidae</taxon>
        <taxon>Agaricales</taxon>
        <taxon>Pleurotineae</taxon>
        <taxon>Pleurotaceae</taxon>
        <taxon>Pleurotus</taxon>
    </lineage>
</organism>
<dbReference type="GeneID" id="59375215"/>
<dbReference type="PANTHER" id="PTHR33112:SF16">
    <property type="entry name" value="HETEROKARYON INCOMPATIBILITY DOMAIN-CONTAINING PROTEIN"/>
    <property type="match status" value="1"/>
</dbReference>
<dbReference type="InterPro" id="IPR010730">
    <property type="entry name" value="HET"/>
</dbReference>
<sequence length="765" mass="86475">MSKFTGQSIDIPPLCERCRILQLDDRAQGGKITAESYVTFGEPGWGSRNKLLFDYNFEDEYPLLPGLSDSANRGCAFCGLLKEGILEVERLKNPSDPKIVFYKACYHLVEPRMASRESKLLDSLSIIFKLHSSEGKEESHALRFDIQAEGGDPCTRWLNIQRRPLASDPLSESGIQRMKELIKQSLDHFPYTYTYLPTRLIDVGSQHEVPRLIVSSKHPPLLDSNAHPESKRYIALSYCWGPLEEAKLQLKTERNSLDERMQGIELATLPQTLLDAVLVCRALGVRYVWIDSLCIIQGDVQDWERESGKMASVYRNAFLTICAVQGQSCLSGFLNRKLPRQVLIPFKSTLNPSITGKFTVFSAPTSYIQRFDTDSGWSTSDWISSLAESAGITSHPKADPEEKQYEFTKPAVQSPFDNDLSDSAWMERAWTFQEAVLSPRMIIFGAWMVHLSHGRHVDSEDGTSDTHAEWGKSWATIQLRGQPAQYAKESWVPSHGDWYLSVSRYSSRLLSYPTDKLPAISALASTMSESLGGEFLAGLWTRDLHRGLLWAHFGVTTPEKYLAEVSQYIAPSWSWACQPNMVGWVWGVDTLNYNQEFEYLGNDFVVNPEGPFGRVNPGKLILSAQIRKMPSVEIHRASEFLGFIFPYVLTSNGEYIAHLLFDWRHSSSSAPKDPETGEEREDGPIDRLSMVFISSRSLNTAEWRSRKLSNPQIMLGLLLLPTTPIGKETGTDVEYRRVGIWYSETKELGGRQFWDDVGFSRVVIV</sequence>
<dbReference type="RefSeq" id="XP_036633472.1">
    <property type="nucleotide sequence ID" value="XM_036774970.1"/>
</dbReference>
<evidence type="ECO:0000259" key="1">
    <source>
        <dbReference type="Pfam" id="PF06985"/>
    </source>
</evidence>
<accession>A0A8H6ZX09</accession>
<dbReference type="VEuPathDB" id="FungiDB:PC9H_005397"/>
<dbReference type="Pfam" id="PF06985">
    <property type="entry name" value="HET"/>
    <property type="match status" value="1"/>
</dbReference>
<gene>
    <name evidence="2" type="ORF">PC9H_005397</name>
</gene>